<evidence type="ECO:0000313" key="1">
    <source>
        <dbReference type="EMBL" id="TGO47530.1"/>
    </source>
</evidence>
<comment type="caution">
    <text evidence="1">The sequence shown here is derived from an EMBL/GenBank/DDBJ whole genome shotgun (WGS) entry which is preliminary data.</text>
</comment>
<protein>
    <submittedName>
        <fullName evidence="1">Uncharacterized protein</fullName>
    </submittedName>
</protein>
<organism evidence="1 2">
    <name type="scientific">Botryotinia convoluta</name>
    <dbReference type="NCBI Taxonomy" id="54673"/>
    <lineage>
        <taxon>Eukaryota</taxon>
        <taxon>Fungi</taxon>
        <taxon>Dikarya</taxon>
        <taxon>Ascomycota</taxon>
        <taxon>Pezizomycotina</taxon>
        <taxon>Leotiomycetes</taxon>
        <taxon>Helotiales</taxon>
        <taxon>Sclerotiniaceae</taxon>
        <taxon>Botryotinia</taxon>
    </lineage>
</organism>
<reference evidence="1 2" key="1">
    <citation type="submission" date="2017-12" db="EMBL/GenBank/DDBJ databases">
        <title>Comparative genomics of Botrytis spp.</title>
        <authorList>
            <person name="Valero-Jimenez C.A."/>
            <person name="Tapia P."/>
            <person name="Veloso J."/>
            <person name="Silva-Moreno E."/>
            <person name="Staats M."/>
            <person name="Valdes J.H."/>
            <person name="Van Kan J.A.L."/>
        </authorList>
    </citation>
    <scope>NUCLEOTIDE SEQUENCE [LARGE SCALE GENOMIC DNA]</scope>
    <source>
        <strain evidence="1 2">MUCL11595</strain>
    </source>
</reference>
<dbReference type="EMBL" id="PQXN01000273">
    <property type="protein sequence ID" value="TGO47530.1"/>
    <property type="molecule type" value="Genomic_DNA"/>
</dbReference>
<keyword evidence="2" id="KW-1185">Reference proteome</keyword>
<accession>A0A4Z1HLA0</accession>
<evidence type="ECO:0000313" key="2">
    <source>
        <dbReference type="Proteomes" id="UP000297527"/>
    </source>
</evidence>
<dbReference type="AlphaFoldDB" id="A0A4Z1HLA0"/>
<dbReference type="Proteomes" id="UP000297527">
    <property type="component" value="Unassembled WGS sequence"/>
</dbReference>
<gene>
    <name evidence="1" type="ORF">BCON_0274g00190</name>
</gene>
<sequence length="73" mass="7686">MHKELASKLVGAEAQAAASTDYVLIEEMVDEVVAVPEHAVTSYCGTSLHQSNTLYPGSVPTQGGRLESNVAIL</sequence>
<name>A0A4Z1HLA0_9HELO</name>
<proteinExistence type="predicted"/>